<organism evidence="3">
    <name type="scientific">Sarcoptes scabiei</name>
    <name type="common">Itch mite</name>
    <name type="synonym">Acarus scabiei</name>
    <dbReference type="NCBI Taxonomy" id="52283"/>
    <lineage>
        <taxon>Eukaryota</taxon>
        <taxon>Metazoa</taxon>
        <taxon>Ecdysozoa</taxon>
        <taxon>Arthropoda</taxon>
        <taxon>Chelicerata</taxon>
        <taxon>Arachnida</taxon>
        <taxon>Acari</taxon>
        <taxon>Acariformes</taxon>
        <taxon>Sarcoptiformes</taxon>
        <taxon>Astigmata</taxon>
        <taxon>Psoroptidia</taxon>
        <taxon>Sarcoptoidea</taxon>
        <taxon>Sarcoptidae</taxon>
        <taxon>Sarcoptinae</taxon>
        <taxon>Sarcoptes</taxon>
    </lineage>
</organism>
<keyword evidence="5" id="KW-1185">Reference proteome</keyword>
<gene>
    <name evidence="3" type="ORF">SSS_4199</name>
</gene>
<dbReference type="Proteomes" id="UP000070412">
    <property type="component" value="Unassembled WGS sequence"/>
</dbReference>
<reference evidence="4" key="3">
    <citation type="submission" date="2022-06" db="UniProtKB">
        <authorList>
            <consortium name="EnsemblMetazoa"/>
        </authorList>
    </citation>
    <scope>IDENTIFICATION</scope>
</reference>
<dbReference type="AlphaFoldDB" id="A0A834VF01"/>
<feature type="compositionally biased region" description="Polar residues" evidence="2">
    <location>
        <begin position="10"/>
        <end position="29"/>
    </location>
</feature>
<proteinExistence type="inferred from homology"/>
<reference evidence="3" key="2">
    <citation type="submission" date="2020-01" db="EMBL/GenBank/DDBJ databases">
        <authorList>
            <person name="Korhonen P.K.K."/>
            <person name="Guangxu M.G."/>
            <person name="Wang T.W."/>
            <person name="Stroehlein A.J.S."/>
            <person name="Young N.D."/>
            <person name="Ang C.-S.A."/>
            <person name="Fernando D.W.F."/>
            <person name="Lu H.L."/>
            <person name="Taylor S.T."/>
            <person name="Ehtesham M.E.M."/>
            <person name="Najaraj S.H.N."/>
            <person name="Harsha G.H.G."/>
            <person name="Madugundu A.M."/>
            <person name="Renuse S.R."/>
            <person name="Holt D.H."/>
            <person name="Pandey A.P."/>
            <person name="Papenfuss A.P."/>
            <person name="Gasser R.B.G."/>
            <person name="Fischer K.F."/>
        </authorList>
    </citation>
    <scope>NUCLEOTIDE SEQUENCE</scope>
    <source>
        <strain evidence="3">SSS_KF_BRIS2020</strain>
    </source>
</reference>
<accession>A0A834VF01</accession>
<dbReference type="PANTHER" id="PTHR32428:SF2">
    <property type="entry name" value="TARGET OF RAPAMYCIN COMPLEX 2 SUBUNIT BIT61-RELATED"/>
    <property type="match status" value="1"/>
</dbReference>
<evidence type="ECO:0000256" key="1">
    <source>
        <dbReference type="ARBA" id="ARBA00010453"/>
    </source>
</evidence>
<dbReference type="EMBL" id="WVUK01000056">
    <property type="protein sequence ID" value="KAF7492659.1"/>
    <property type="molecule type" value="Genomic_DNA"/>
</dbReference>
<evidence type="ECO:0000313" key="4">
    <source>
        <dbReference type="EnsemblMetazoa" id="KAF7492659.1"/>
    </source>
</evidence>
<feature type="region of interest" description="Disordered" evidence="2">
    <location>
        <begin position="1"/>
        <end position="94"/>
    </location>
</feature>
<evidence type="ECO:0000313" key="5">
    <source>
        <dbReference type="Proteomes" id="UP000070412"/>
    </source>
</evidence>
<dbReference type="GO" id="GO:0031932">
    <property type="term" value="C:TORC2 complex"/>
    <property type="evidence" value="ECO:0007669"/>
    <property type="project" value="TreeGrafter"/>
</dbReference>
<dbReference type="OrthoDB" id="2290221at2759"/>
<name>A0A834VF01_SARSC</name>
<sequence length="426" mass="49479">MPFNRKVPIGNSSSNKINETNQYRFTSNLDGDGHYRQNTSNSKMNQASQSTHYVIDENRSNQLRKESMKHRSLSNKYSGSRYNDTKSKDELNDYNNDSDESLKISMEANHHTICLGTTSIDFSVPCSRNENWAQLEESIIDLFESRGQLKPGKMKQTHENISSLLNSNFGMFVYERLKSQVLPKAVRMLKADLKDDDEDYLQTLASIWKTFYCDILSTLECMLFYIEPFNNVSVRRTTLEIFRDHVLVNSSLESKLQQLLDQHETINRDIVQMILIIQSVCERFPPNENRWQMEKISALAISPYLGYYGLYENHNPVPKIRSKELDLIGVSDNKLMRSDRNGMMAPEHYLIKENNNNNNNNNTSSSTATNRRCYRIKFIESVTRKPLERTPNACRSEVKKIRKISLQHNLMPSVNNLNHLIARIHM</sequence>
<dbReference type="InterPro" id="IPR013745">
    <property type="entry name" value="Bit61/PRR5"/>
</dbReference>
<comment type="similarity">
    <text evidence="1">Belongs to the PROTOR family.</text>
</comment>
<dbReference type="EnsemblMetazoa" id="SSS_4199s_mrna">
    <property type="protein sequence ID" value="KAF7492659.1"/>
    <property type="gene ID" value="SSS_4199"/>
</dbReference>
<evidence type="ECO:0000313" key="3">
    <source>
        <dbReference type="EMBL" id="KAF7492659.1"/>
    </source>
</evidence>
<dbReference type="PANTHER" id="PTHR32428">
    <property type="entry name" value="TARGET OF RAPAMYCIN COMPLEX 2 SUBUNIT BIT61-RELATED"/>
    <property type="match status" value="1"/>
</dbReference>
<feature type="compositionally biased region" description="Basic and acidic residues" evidence="2">
    <location>
        <begin position="54"/>
        <end position="66"/>
    </location>
</feature>
<dbReference type="GO" id="GO:0038203">
    <property type="term" value="P:TORC2 signaling"/>
    <property type="evidence" value="ECO:0007669"/>
    <property type="project" value="TreeGrafter"/>
</dbReference>
<dbReference type="SUPFAM" id="SSF74788">
    <property type="entry name" value="Cullin repeat-like"/>
    <property type="match status" value="1"/>
</dbReference>
<feature type="compositionally biased region" description="Polar residues" evidence="2">
    <location>
        <begin position="36"/>
        <end position="52"/>
    </location>
</feature>
<dbReference type="InterPro" id="IPR016159">
    <property type="entry name" value="Cullin_repeat-like_dom_sf"/>
</dbReference>
<reference evidence="5" key="1">
    <citation type="journal article" date="2020" name="PLoS Negl. Trop. Dis.">
        <title>High-quality nuclear genome for Sarcoptes scabiei-A critical resource for a neglected parasite.</title>
        <authorList>
            <person name="Korhonen P.K."/>
            <person name="Gasser R.B."/>
            <person name="Ma G."/>
            <person name="Wang T."/>
            <person name="Stroehlein A.J."/>
            <person name="Young N.D."/>
            <person name="Ang C.S."/>
            <person name="Fernando D.D."/>
            <person name="Lu H.C."/>
            <person name="Taylor S."/>
            <person name="Reynolds S.L."/>
            <person name="Mofiz E."/>
            <person name="Najaraj S.H."/>
            <person name="Gowda H."/>
            <person name="Madugundu A."/>
            <person name="Renuse S."/>
            <person name="Holt D."/>
            <person name="Pandey A."/>
            <person name="Papenfuss A.T."/>
            <person name="Fischer K."/>
        </authorList>
    </citation>
    <scope>NUCLEOTIDE SEQUENCE [LARGE SCALE GENOMIC DNA]</scope>
</reference>
<protein>
    <submittedName>
        <fullName evidence="3">Proline-rich protein 5</fullName>
    </submittedName>
</protein>
<evidence type="ECO:0000256" key="2">
    <source>
        <dbReference type="SAM" id="MobiDB-lite"/>
    </source>
</evidence>